<dbReference type="Proteomes" id="UP001055172">
    <property type="component" value="Unassembled WGS sequence"/>
</dbReference>
<evidence type="ECO:0000313" key="2">
    <source>
        <dbReference type="Proteomes" id="UP001055172"/>
    </source>
</evidence>
<protein>
    <submittedName>
        <fullName evidence="1">Uncharacterized protein</fullName>
    </submittedName>
</protein>
<keyword evidence="2" id="KW-1185">Reference proteome</keyword>
<reference evidence="1 2" key="1">
    <citation type="submission" date="2021-07" db="EMBL/GenBank/DDBJ databases">
        <title>Genome data of Colletotrichum spaethianum.</title>
        <authorList>
            <person name="Utami Y.D."/>
            <person name="Hiruma K."/>
        </authorList>
    </citation>
    <scope>NUCLEOTIDE SEQUENCE [LARGE SCALE GENOMIC DNA]</scope>
    <source>
        <strain evidence="1 2">MAFF 242679</strain>
    </source>
</reference>
<accession>A0AA37LW13</accession>
<proteinExistence type="predicted"/>
<sequence>MADSDTLEAGMLHREYWTEAPVMSKSFPIVALSRPFDCPPSCFEPQLRIIASYYSRGAIAGF</sequence>
<name>A0AA37LW13_9PEZI</name>
<dbReference type="EMBL" id="BPPX01000022">
    <property type="protein sequence ID" value="GJC86562.1"/>
    <property type="molecule type" value="Genomic_DNA"/>
</dbReference>
<comment type="caution">
    <text evidence="1">The sequence shown here is derived from an EMBL/GenBank/DDBJ whole genome shotgun (WGS) entry which is preliminary data.</text>
</comment>
<gene>
    <name evidence="1" type="ORF">ColLi_09400</name>
</gene>
<evidence type="ECO:0000313" key="1">
    <source>
        <dbReference type="EMBL" id="GJC86562.1"/>
    </source>
</evidence>
<dbReference type="AlphaFoldDB" id="A0AA37LW13"/>
<organism evidence="1 2">
    <name type="scientific">Colletotrichum liriopes</name>
    <dbReference type="NCBI Taxonomy" id="708192"/>
    <lineage>
        <taxon>Eukaryota</taxon>
        <taxon>Fungi</taxon>
        <taxon>Dikarya</taxon>
        <taxon>Ascomycota</taxon>
        <taxon>Pezizomycotina</taxon>
        <taxon>Sordariomycetes</taxon>
        <taxon>Hypocreomycetidae</taxon>
        <taxon>Glomerellales</taxon>
        <taxon>Glomerellaceae</taxon>
        <taxon>Colletotrichum</taxon>
        <taxon>Colletotrichum spaethianum species complex</taxon>
    </lineage>
</organism>